<name>A0A1G2G5H7_9BACT</name>
<feature type="region of interest" description="Disordered" evidence="1">
    <location>
        <begin position="257"/>
        <end position="304"/>
    </location>
</feature>
<organism evidence="2 3">
    <name type="scientific">Candidatus Ryanbacteria bacterium RIFCSPHIGHO2_01_FULL_48_27</name>
    <dbReference type="NCBI Taxonomy" id="1802115"/>
    <lineage>
        <taxon>Bacteria</taxon>
        <taxon>Candidatus Ryaniibacteriota</taxon>
    </lineage>
</organism>
<dbReference type="EMBL" id="MHNL01000006">
    <property type="protein sequence ID" value="OGZ45499.1"/>
    <property type="molecule type" value="Genomic_DNA"/>
</dbReference>
<feature type="compositionally biased region" description="Basic and acidic residues" evidence="1">
    <location>
        <begin position="260"/>
        <end position="270"/>
    </location>
</feature>
<dbReference type="Gene3D" id="1.10.10.10">
    <property type="entry name" value="Winged helix-like DNA-binding domain superfamily/Winged helix DNA-binding domain"/>
    <property type="match status" value="1"/>
</dbReference>
<accession>A0A1G2G5H7</accession>
<protein>
    <recommendedName>
        <fullName evidence="4">HTH deoR-type domain-containing protein</fullName>
    </recommendedName>
</protein>
<gene>
    <name evidence="2" type="ORF">A2756_00575</name>
</gene>
<dbReference type="Proteomes" id="UP000177785">
    <property type="component" value="Unassembled WGS sequence"/>
</dbReference>
<dbReference type="AlphaFoldDB" id="A0A1G2G5H7"/>
<dbReference type="SUPFAM" id="SSF46785">
    <property type="entry name" value="Winged helix' DNA-binding domain"/>
    <property type="match status" value="1"/>
</dbReference>
<evidence type="ECO:0008006" key="4">
    <source>
        <dbReference type="Google" id="ProtNLM"/>
    </source>
</evidence>
<dbReference type="STRING" id="1802115.A2756_00575"/>
<evidence type="ECO:0000256" key="1">
    <source>
        <dbReference type="SAM" id="MobiDB-lite"/>
    </source>
</evidence>
<sequence length="304" mass="34179">MSDRVIAYDIKDHILRITAALYRVTDLFHDEEPLKWSLRKNAMEIVDFLPEGEGEQARRQWKGAERAVNLIRSIQQKLALAEAGGFVSKLNFEVIAREYALILGHLESAQGSRETNIFEEVSLSLPPAPELHDVSAKQATRDAVIPQEGQVSGIRTDFAKKTPTVSSHMQKFRVGEDGKTNNGHMSISERQERILRELASGGWLGVSSFMPLFKGDFSEKTIQRDLNNLVMRGVLKAEGEKRWRRYALLKVSGEAQEGLRSPEKTLDKDTPSSFSGPLEPIVPSNPLESVRTQKERFPEGPSWI</sequence>
<evidence type="ECO:0000313" key="3">
    <source>
        <dbReference type="Proteomes" id="UP000177785"/>
    </source>
</evidence>
<comment type="caution">
    <text evidence="2">The sequence shown here is derived from an EMBL/GenBank/DDBJ whole genome shotgun (WGS) entry which is preliminary data.</text>
</comment>
<dbReference type="InterPro" id="IPR036388">
    <property type="entry name" value="WH-like_DNA-bd_sf"/>
</dbReference>
<proteinExistence type="predicted"/>
<evidence type="ECO:0000313" key="2">
    <source>
        <dbReference type="EMBL" id="OGZ45499.1"/>
    </source>
</evidence>
<reference evidence="2 3" key="1">
    <citation type="journal article" date="2016" name="Nat. Commun.">
        <title>Thousands of microbial genomes shed light on interconnected biogeochemical processes in an aquifer system.</title>
        <authorList>
            <person name="Anantharaman K."/>
            <person name="Brown C.T."/>
            <person name="Hug L.A."/>
            <person name="Sharon I."/>
            <person name="Castelle C.J."/>
            <person name="Probst A.J."/>
            <person name="Thomas B.C."/>
            <person name="Singh A."/>
            <person name="Wilkins M.J."/>
            <person name="Karaoz U."/>
            <person name="Brodie E.L."/>
            <person name="Williams K.H."/>
            <person name="Hubbard S.S."/>
            <person name="Banfield J.F."/>
        </authorList>
    </citation>
    <scope>NUCLEOTIDE SEQUENCE [LARGE SCALE GENOMIC DNA]</scope>
</reference>
<dbReference type="InterPro" id="IPR036390">
    <property type="entry name" value="WH_DNA-bd_sf"/>
</dbReference>